<proteinExistence type="predicted"/>
<dbReference type="STRING" id="1860102.ACCAA_850003"/>
<dbReference type="AlphaFoldDB" id="A0A1A8Y146"/>
<gene>
    <name evidence="3" type="ORF">ACCAA_850003</name>
</gene>
<keyword evidence="4" id="KW-1185">Reference proteome</keyword>
<evidence type="ECO:0000256" key="1">
    <source>
        <dbReference type="SAM" id="SignalP"/>
    </source>
</evidence>
<evidence type="ECO:0000259" key="2">
    <source>
        <dbReference type="Pfam" id="PF07589"/>
    </source>
</evidence>
<dbReference type="InterPro" id="IPR015943">
    <property type="entry name" value="WD40/YVTN_repeat-like_dom_sf"/>
</dbReference>
<dbReference type="InterPro" id="IPR013424">
    <property type="entry name" value="Ice-binding_C"/>
</dbReference>
<evidence type="ECO:0000313" key="3">
    <source>
        <dbReference type="EMBL" id="SBT10073.1"/>
    </source>
</evidence>
<keyword evidence="1" id="KW-0732">Signal</keyword>
<dbReference type="Proteomes" id="UP000199169">
    <property type="component" value="Unassembled WGS sequence"/>
</dbReference>
<reference evidence="3 4" key="1">
    <citation type="submission" date="2016-06" db="EMBL/GenBank/DDBJ databases">
        <authorList>
            <person name="Kjaerup R.B."/>
            <person name="Dalgaard T.S."/>
            <person name="Juul-Madsen H.R."/>
        </authorList>
    </citation>
    <scope>NUCLEOTIDE SEQUENCE [LARGE SCALE GENOMIC DNA]</scope>
    <source>
        <strain evidence="3">3</strain>
    </source>
</reference>
<protein>
    <recommendedName>
        <fullName evidence="2">Ice-binding protein C-terminal domain-containing protein</fullName>
    </recommendedName>
</protein>
<name>A0A1A8Y146_9PROT</name>
<evidence type="ECO:0000313" key="4">
    <source>
        <dbReference type="Proteomes" id="UP000199169"/>
    </source>
</evidence>
<dbReference type="Pfam" id="PF07589">
    <property type="entry name" value="PEP-CTERM"/>
    <property type="match status" value="1"/>
</dbReference>
<dbReference type="SUPFAM" id="SSF75011">
    <property type="entry name" value="3-carboxy-cis,cis-mucoante lactonizing enzyme"/>
    <property type="match status" value="1"/>
</dbReference>
<accession>A0A1A8Y146</accession>
<dbReference type="NCBIfam" id="TIGR02595">
    <property type="entry name" value="PEP_CTERM"/>
    <property type="match status" value="1"/>
</dbReference>
<dbReference type="Gene3D" id="2.130.10.10">
    <property type="entry name" value="YVTN repeat-like/Quinoprotein amine dehydrogenase"/>
    <property type="match status" value="1"/>
</dbReference>
<feature type="domain" description="Ice-binding protein C-terminal" evidence="2">
    <location>
        <begin position="304"/>
        <end position="325"/>
    </location>
</feature>
<organism evidence="3 4">
    <name type="scientific">Candidatus Accumulibacter aalborgensis</name>
    <dbReference type="NCBI Taxonomy" id="1860102"/>
    <lineage>
        <taxon>Bacteria</taxon>
        <taxon>Pseudomonadati</taxon>
        <taxon>Pseudomonadota</taxon>
        <taxon>Betaproteobacteria</taxon>
        <taxon>Candidatus Accumulibacter</taxon>
    </lineage>
</organism>
<feature type="chain" id="PRO_5008381974" description="Ice-binding protein C-terminal domain-containing protein" evidence="1">
    <location>
        <begin position="27"/>
        <end position="331"/>
    </location>
</feature>
<feature type="signal peptide" evidence="1">
    <location>
        <begin position="1"/>
        <end position="26"/>
    </location>
</feature>
<dbReference type="EMBL" id="FLQX01000166">
    <property type="protein sequence ID" value="SBT10073.1"/>
    <property type="molecule type" value="Genomic_DNA"/>
</dbReference>
<sequence length="331" mass="33520">MPINNTFCKLLAAVAVSSALAGTAQATVFSGDLYYTYYSGPPNNVDKIGFSYDDTTHVASLGVPTPIASTPGADGIIFAPNGHLLVGGQGSGSVYEVTTGGSTLASQPTGAPSYHLTLDPNNLTVYTSDFGGALKKLSLPIGSGVVTTPITGDETGVTQVAFGTGGAVFYVQGSPNGFGNLGTIDLGTGATSRLYSAVQPAHGLIYDPFTGLMTMFGRGETGTMSAVNGLGLLTSAEVYGVSDFDQGAVDGFGHALVAGSNAITFIDYSVSHDITHPNYVANFFGFDFIDDVAPLVGPGSNPNPTPEPASLALLGLGLAGLAGSRGRKSAR</sequence>